<proteinExistence type="inferred from homology"/>
<reference evidence="10" key="1">
    <citation type="journal article" date="2019" name="Int. J. Syst. Evol. Microbiol.">
        <title>The Global Catalogue of Microorganisms (GCM) 10K type strain sequencing project: providing services to taxonomists for standard genome sequencing and annotation.</title>
        <authorList>
            <consortium name="The Broad Institute Genomics Platform"/>
            <consortium name="The Broad Institute Genome Sequencing Center for Infectious Disease"/>
            <person name="Wu L."/>
            <person name="Ma J."/>
        </authorList>
    </citation>
    <scope>NUCLEOTIDE SEQUENCE [LARGE SCALE GENOMIC DNA]</scope>
    <source>
        <strain evidence="10">JCM 13006</strain>
    </source>
</reference>
<feature type="domain" description="Glucose-methanol-choline oxidoreductase N-terminal" evidence="8">
    <location>
        <begin position="292"/>
        <end position="306"/>
    </location>
</feature>
<dbReference type="InterPro" id="IPR036188">
    <property type="entry name" value="FAD/NAD-bd_sf"/>
</dbReference>
<sequence>MWGARGPVAFGGPPAVTGGEPLPPAGPGRAAGRAWYGRRAMGTSYDVVIVGGGSAGCVLAARLSEDPARRVLLVEAGPDYGPGSLPADLVEGTQGPAASHDWGLRGVGVRGAPALELPRGRVIGGSSAVNATFALRGHPADYDGWAAAGARGWAFADVLPSFVRLERDLDFGAADHHGSDGPLPIRRYAGAERSAVADAAEAAMTSLGLPPIADHNAPGAVGVAPLPVNAVDGRRISTSSAYLDPCRSRANLDVLADTLVREVVVRRGRVEGVRLDATGEVVPAGEAVVAAGAYLSPGLLLRSGIGPAAEVAALGRPVAVDLPGVGAGLVDHPAVAIDFPFVGPVGRHARFQLVGTCHSGSASGPPDLQLVAVGPYPLGAGAHGCSVFAALLKPASRGRVLVRSADAGAPPDIDLGYFDHGGDLPRLIDGLRLAEAVTRTPAWQAITAAPAAGLPAGLPDDETEIRAWVRAHTWTYHHPVGSCAMGTDPAAGAVVDPGAHVFGVQGLSVVDASIMPGIPSANTNLPTVMVAEHLAARWDRKQPDGAPPRSPA</sequence>
<dbReference type="PANTHER" id="PTHR11552:SF147">
    <property type="entry name" value="CHOLINE DEHYDROGENASE, MITOCHONDRIAL"/>
    <property type="match status" value="1"/>
</dbReference>
<keyword evidence="4 5" id="KW-0274">FAD</keyword>
<keyword evidence="3 5" id="KW-0285">Flavoprotein</keyword>
<dbReference type="Gene3D" id="3.30.410.40">
    <property type="match status" value="1"/>
</dbReference>
<dbReference type="InterPro" id="IPR007867">
    <property type="entry name" value="GMC_OxRtase_C"/>
</dbReference>
<evidence type="ECO:0000256" key="1">
    <source>
        <dbReference type="ARBA" id="ARBA00001974"/>
    </source>
</evidence>
<dbReference type="PROSITE" id="PS00623">
    <property type="entry name" value="GMC_OXRED_1"/>
    <property type="match status" value="1"/>
</dbReference>
<evidence type="ECO:0000256" key="4">
    <source>
        <dbReference type="ARBA" id="ARBA00022827"/>
    </source>
</evidence>
<dbReference type="Pfam" id="PF05199">
    <property type="entry name" value="GMC_oxred_C"/>
    <property type="match status" value="1"/>
</dbReference>
<dbReference type="PANTHER" id="PTHR11552">
    <property type="entry name" value="GLUCOSE-METHANOL-CHOLINE GMC OXIDOREDUCTASE"/>
    <property type="match status" value="1"/>
</dbReference>
<name>A0ABP9EMW4_9ACTN</name>
<evidence type="ECO:0000259" key="8">
    <source>
        <dbReference type="PROSITE" id="PS00624"/>
    </source>
</evidence>
<evidence type="ECO:0000256" key="6">
    <source>
        <dbReference type="SAM" id="MobiDB-lite"/>
    </source>
</evidence>
<comment type="caution">
    <text evidence="9">The sequence shown here is derived from an EMBL/GenBank/DDBJ whole genome shotgun (WGS) entry which is preliminary data.</text>
</comment>
<keyword evidence="10" id="KW-1185">Reference proteome</keyword>
<comment type="cofactor">
    <cofactor evidence="1">
        <name>FAD</name>
        <dbReference type="ChEBI" id="CHEBI:57692"/>
    </cofactor>
</comment>
<dbReference type="InterPro" id="IPR012132">
    <property type="entry name" value="GMC_OxRdtase"/>
</dbReference>
<dbReference type="InterPro" id="IPR000172">
    <property type="entry name" value="GMC_OxRdtase_N"/>
</dbReference>
<evidence type="ECO:0000259" key="7">
    <source>
        <dbReference type="PROSITE" id="PS00623"/>
    </source>
</evidence>
<dbReference type="PROSITE" id="PS00624">
    <property type="entry name" value="GMC_OXRED_2"/>
    <property type="match status" value="1"/>
</dbReference>
<evidence type="ECO:0000256" key="5">
    <source>
        <dbReference type="RuleBase" id="RU003968"/>
    </source>
</evidence>
<evidence type="ECO:0000313" key="9">
    <source>
        <dbReference type="EMBL" id="GAA4881392.1"/>
    </source>
</evidence>
<evidence type="ECO:0000256" key="2">
    <source>
        <dbReference type="ARBA" id="ARBA00010790"/>
    </source>
</evidence>
<gene>
    <name evidence="9" type="ORF">GCM10023235_72100</name>
</gene>
<protein>
    <submittedName>
        <fullName evidence="9">GMC family oxidoreductase N-terminal domain-containing protein</fullName>
    </submittedName>
</protein>
<dbReference type="SUPFAM" id="SSF51905">
    <property type="entry name" value="FAD/NAD(P)-binding domain"/>
    <property type="match status" value="1"/>
</dbReference>
<dbReference type="Pfam" id="PF00732">
    <property type="entry name" value="GMC_oxred_N"/>
    <property type="match status" value="1"/>
</dbReference>
<dbReference type="EMBL" id="BAABIS010000001">
    <property type="protein sequence ID" value="GAA4881392.1"/>
    <property type="molecule type" value="Genomic_DNA"/>
</dbReference>
<dbReference type="PIRSF" id="PIRSF000137">
    <property type="entry name" value="Alcohol_oxidase"/>
    <property type="match status" value="1"/>
</dbReference>
<evidence type="ECO:0000313" key="10">
    <source>
        <dbReference type="Proteomes" id="UP001501752"/>
    </source>
</evidence>
<dbReference type="SUPFAM" id="SSF54373">
    <property type="entry name" value="FAD-linked reductases, C-terminal domain"/>
    <property type="match status" value="1"/>
</dbReference>
<feature type="domain" description="Glucose-methanol-choline oxidoreductase N-terminal" evidence="7">
    <location>
        <begin position="120"/>
        <end position="143"/>
    </location>
</feature>
<dbReference type="Proteomes" id="UP001501752">
    <property type="component" value="Unassembled WGS sequence"/>
</dbReference>
<feature type="region of interest" description="Disordered" evidence="6">
    <location>
        <begin position="1"/>
        <end position="26"/>
    </location>
</feature>
<evidence type="ECO:0000256" key="3">
    <source>
        <dbReference type="ARBA" id="ARBA00022630"/>
    </source>
</evidence>
<comment type="similarity">
    <text evidence="2 5">Belongs to the GMC oxidoreductase family.</text>
</comment>
<accession>A0ABP9EMW4</accession>
<organism evidence="9 10">
    <name type="scientific">Kitasatospora terrestris</name>
    <dbReference type="NCBI Taxonomy" id="258051"/>
    <lineage>
        <taxon>Bacteria</taxon>
        <taxon>Bacillati</taxon>
        <taxon>Actinomycetota</taxon>
        <taxon>Actinomycetes</taxon>
        <taxon>Kitasatosporales</taxon>
        <taxon>Streptomycetaceae</taxon>
        <taxon>Kitasatospora</taxon>
    </lineage>
</organism>
<dbReference type="Gene3D" id="3.50.50.60">
    <property type="entry name" value="FAD/NAD(P)-binding domain"/>
    <property type="match status" value="1"/>
</dbReference>